<name>A0A819GDJ2_9BILA</name>
<comment type="similarity">
    <text evidence="7">Belongs to the class-I pyridoxal-phosphate-dependent aminotransferase family. Alanine aminotransferase subfamily.</text>
</comment>
<dbReference type="Proteomes" id="UP000663868">
    <property type="component" value="Unassembled WGS sequence"/>
</dbReference>
<dbReference type="SUPFAM" id="SSF53383">
    <property type="entry name" value="PLP-dependent transferases"/>
    <property type="match status" value="1"/>
</dbReference>
<dbReference type="Gene3D" id="3.90.1150.10">
    <property type="entry name" value="Aspartate Aminotransferase, domain 1"/>
    <property type="match status" value="1"/>
</dbReference>
<dbReference type="InterPro" id="IPR045088">
    <property type="entry name" value="ALAT1/2-like"/>
</dbReference>
<dbReference type="FunFam" id="3.40.640.10:FF:000012">
    <property type="entry name" value="alanine aminotransferase 2"/>
    <property type="match status" value="1"/>
</dbReference>
<dbReference type="InterPro" id="IPR002213">
    <property type="entry name" value="UDP_glucos_trans"/>
</dbReference>
<dbReference type="Gene3D" id="1.10.287.1970">
    <property type="match status" value="1"/>
</dbReference>
<dbReference type="PANTHER" id="PTHR11751">
    <property type="entry name" value="ALANINE AMINOTRANSFERASE"/>
    <property type="match status" value="1"/>
</dbReference>
<organism evidence="12 13">
    <name type="scientific">Adineta steineri</name>
    <dbReference type="NCBI Taxonomy" id="433720"/>
    <lineage>
        <taxon>Eukaryota</taxon>
        <taxon>Metazoa</taxon>
        <taxon>Spiralia</taxon>
        <taxon>Gnathifera</taxon>
        <taxon>Rotifera</taxon>
        <taxon>Eurotatoria</taxon>
        <taxon>Bdelloidea</taxon>
        <taxon>Adinetida</taxon>
        <taxon>Adinetidae</taxon>
        <taxon>Adineta</taxon>
    </lineage>
</organism>
<evidence type="ECO:0000313" key="11">
    <source>
        <dbReference type="EMBL" id="CAF1161546.1"/>
    </source>
</evidence>
<dbReference type="EMBL" id="CAJNOE010000342">
    <property type="protein sequence ID" value="CAF1161546.1"/>
    <property type="molecule type" value="Genomic_DNA"/>
</dbReference>
<proteinExistence type="inferred from homology"/>
<accession>A0A819GDJ2</accession>
<dbReference type="Gene3D" id="3.40.640.10">
    <property type="entry name" value="Type I PLP-dependent aspartate aminotransferase-like (Major domain)"/>
    <property type="match status" value="1"/>
</dbReference>
<dbReference type="FunFam" id="3.90.1150.10:FF:000010">
    <property type="entry name" value="Alanine aminotransferase 2"/>
    <property type="match status" value="1"/>
</dbReference>
<dbReference type="InterPro" id="IPR015424">
    <property type="entry name" value="PyrdxlP-dep_Trfase"/>
</dbReference>
<dbReference type="Gene3D" id="3.40.50.2000">
    <property type="entry name" value="Glycogen Phosphorylase B"/>
    <property type="match status" value="1"/>
</dbReference>
<comment type="caution">
    <text evidence="12">The sequence shown here is derived from an EMBL/GenBank/DDBJ whole genome shotgun (WGS) entry which is preliminary data.</text>
</comment>
<dbReference type="GO" id="GO:0042853">
    <property type="term" value="P:L-alanine catabolic process"/>
    <property type="evidence" value="ECO:0007669"/>
    <property type="project" value="UniProtKB-UniPathway"/>
</dbReference>
<dbReference type="Pfam" id="PF00155">
    <property type="entry name" value="Aminotran_1_2"/>
    <property type="match status" value="1"/>
</dbReference>
<dbReference type="CDD" id="cd00609">
    <property type="entry name" value="AAT_like"/>
    <property type="match status" value="1"/>
</dbReference>
<evidence type="ECO:0000256" key="5">
    <source>
        <dbReference type="ARBA" id="ARBA00022898"/>
    </source>
</evidence>
<sequence>METWLNVTHMPTEFVVLVALGTLTQLRVETWQIITDTLKLVPHMRLLLIIPQQTIRIKFEALILPQVDYSSRILIMPWIEQQRVLAYPTVRLSISHGGLSSVAEAVYAHVPIITLCGFGDQPVLASKVKAAKIGYAIDRNIVTTEQLASYINMILADYDNIVLRLRHIHQISELEGGAQRVATLINGWLLTGALTMENINPRIIDLEYGVRGHVAIRAAEIEDEIKSGHHKFLFDHIIRANLGDSFASGHQTPITYIRQFIAGCSHPALMKSPDFPSDIKQRVERLVAACAGKNLGSYSGSPGIITVREDIANFIQQRDGYPSDPNNIYLCNGASDGIKTVIKLLMNNNPKKPSGIMVPVPQFPFYAAVLTEYGAHQIEYFLDEENNWSLNTIEMERALNKSKDQCIPRGIVIINPGNPTGQVFSCENIEDIIRFGKKITHKHQLFILADEVYQENVYLSDCKFVSFKKILMDLGSPYNQMQIASFHSASKGWHCEGGCRGGYYEIINLGKDVKTQFNKLVSVSLCSTTWGQAIMEAIINPPKQGESSYELYREERSAVFNRFKEKAELVSQLFNSIEGVKCNTVMGAMYAFPRIEIPTKAIEYAKSKTMDPDTFYCLQLLEKTGICVVPGSSFKQQPGTYHLRTTILPPTDKMKDMIEKFRTFHMSFLREWK</sequence>
<dbReference type="InterPro" id="IPR004839">
    <property type="entry name" value="Aminotransferase_I/II_large"/>
</dbReference>
<evidence type="ECO:0000259" key="10">
    <source>
        <dbReference type="Pfam" id="PF00155"/>
    </source>
</evidence>
<comment type="cofactor">
    <cofactor evidence="1">
        <name>pyridoxal 5'-phosphate</name>
        <dbReference type="ChEBI" id="CHEBI:597326"/>
    </cofactor>
</comment>
<protein>
    <recommendedName>
        <fullName evidence="8">alanine transaminase</fullName>
        <ecNumber evidence="8">2.6.1.2</ecNumber>
    </recommendedName>
</protein>
<evidence type="ECO:0000256" key="8">
    <source>
        <dbReference type="ARBA" id="ARBA00026106"/>
    </source>
</evidence>
<dbReference type="AlphaFoldDB" id="A0A819GDJ2"/>
<dbReference type="EC" id="2.6.1.2" evidence="8"/>
<feature type="domain" description="Aminotransferase class I/classII large" evidence="10">
    <location>
        <begin position="283"/>
        <end position="659"/>
    </location>
</feature>
<evidence type="ECO:0000256" key="1">
    <source>
        <dbReference type="ARBA" id="ARBA00001933"/>
    </source>
</evidence>
<evidence type="ECO:0000256" key="2">
    <source>
        <dbReference type="ARBA" id="ARBA00011738"/>
    </source>
</evidence>
<gene>
    <name evidence="11" type="ORF">IZO911_LOCUS26358</name>
    <name evidence="12" type="ORF">KXQ929_LOCUS21712</name>
</gene>
<evidence type="ECO:0000256" key="3">
    <source>
        <dbReference type="ARBA" id="ARBA00022576"/>
    </source>
</evidence>
<dbReference type="GO" id="GO:0008194">
    <property type="term" value="F:UDP-glycosyltransferase activity"/>
    <property type="evidence" value="ECO:0007669"/>
    <property type="project" value="InterPro"/>
</dbReference>
<dbReference type="GO" id="GO:0030170">
    <property type="term" value="F:pyridoxal phosphate binding"/>
    <property type="evidence" value="ECO:0007669"/>
    <property type="project" value="InterPro"/>
</dbReference>
<evidence type="ECO:0000256" key="6">
    <source>
        <dbReference type="ARBA" id="ARBA00025708"/>
    </source>
</evidence>
<comment type="subunit">
    <text evidence="2">Homodimer.</text>
</comment>
<comment type="catalytic activity">
    <reaction evidence="9">
        <text>L-alanine + 2-oxoglutarate = pyruvate + L-glutamate</text>
        <dbReference type="Rhea" id="RHEA:19453"/>
        <dbReference type="ChEBI" id="CHEBI:15361"/>
        <dbReference type="ChEBI" id="CHEBI:16810"/>
        <dbReference type="ChEBI" id="CHEBI:29985"/>
        <dbReference type="ChEBI" id="CHEBI:57972"/>
        <dbReference type="EC" id="2.6.1.2"/>
    </reaction>
</comment>
<evidence type="ECO:0000313" key="13">
    <source>
        <dbReference type="Proteomes" id="UP000663868"/>
    </source>
</evidence>
<comment type="pathway">
    <text evidence="6">Amino-acid degradation; L-alanine degradation via transaminase pathway; pyruvate from L-alanine: step 1/1.</text>
</comment>
<dbReference type="InterPro" id="IPR015422">
    <property type="entry name" value="PyrdxlP-dep_Trfase_small"/>
</dbReference>
<dbReference type="GO" id="GO:0004021">
    <property type="term" value="F:L-alanine:2-oxoglutarate aminotransferase activity"/>
    <property type="evidence" value="ECO:0007669"/>
    <property type="project" value="UniProtKB-EC"/>
</dbReference>
<dbReference type="UniPathway" id="UPA00528">
    <property type="reaction ID" value="UER00586"/>
</dbReference>
<evidence type="ECO:0000256" key="7">
    <source>
        <dbReference type="ARBA" id="ARBA00025785"/>
    </source>
</evidence>
<dbReference type="PANTHER" id="PTHR11751:SF29">
    <property type="entry name" value="ALANINE TRANSAMINASE"/>
    <property type="match status" value="1"/>
</dbReference>
<keyword evidence="4" id="KW-0808">Transferase</keyword>
<evidence type="ECO:0000313" key="12">
    <source>
        <dbReference type="EMBL" id="CAF3880211.1"/>
    </source>
</evidence>
<evidence type="ECO:0000256" key="9">
    <source>
        <dbReference type="ARBA" id="ARBA00047412"/>
    </source>
</evidence>
<keyword evidence="5" id="KW-0663">Pyridoxal phosphate</keyword>
<keyword evidence="3" id="KW-0032">Aminotransferase</keyword>
<dbReference type="InterPro" id="IPR015421">
    <property type="entry name" value="PyrdxlP-dep_Trfase_major"/>
</dbReference>
<dbReference type="Pfam" id="PF00201">
    <property type="entry name" value="UDPGT"/>
    <property type="match status" value="1"/>
</dbReference>
<evidence type="ECO:0000256" key="4">
    <source>
        <dbReference type="ARBA" id="ARBA00022679"/>
    </source>
</evidence>
<dbReference type="SUPFAM" id="SSF53756">
    <property type="entry name" value="UDP-Glycosyltransferase/glycogen phosphorylase"/>
    <property type="match status" value="1"/>
</dbReference>
<dbReference type="Proteomes" id="UP000663860">
    <property type="component" value="Unassembled WGS sequence"/>
</dbReference>
<reference evidence="12" key="1">
    <citation type="submission" date="2021-02" db="EMBL/GenBank/DDBJ databases">
        <authorList>
            <person name="Nowell W R."/>
        </authorList>
    </citation>
    <scope>NUCLEOTIDE SEQUENCE</scope>
</reference>
<dbReference type="EMBL" id="CAJOBB010001609">
    <property type="protein sequence ID" value="CAF3880211.1"/>
    <property type="molecule type" value="Genomic_DNA"/>
</dbReference>